<dbReference type="SUPFAM" id="SSF82771">
    <property type="entry name" value="GIY-YIG endonuclease"/>
    <property type="match status" value="1"/>
</dbReference>
<evidence type="ECO:0000259" key="2">
    <source>
        <dbReference type="PROSITE" id="PS50164"/>
    </source>
</evidence>
<dbReference type="PANTHER" id="PTHR34477:SF1">
    <property type="entry name" value="UPF0213 PROTEIN YHBQ"/>
    <property type="match status" value="1"/>
</dbReference>
<comment type="similarity">
    <text evidence="1">Belongs to the UPF0213 family.</text>
</comment>
<evidence type="ECO:0000313" key="4">
    <source>
        <dbReference type="Proteomes" id="UP000060787"/>
    </source>
</evidence>
<dbReference type="KEGG" id="lab:LA76x_3789"/>
<evidence type="ECO:0000313" key="3">
    <source>
        <dbReference type="EMBL" id="ALN81911.1"/>
    </source>
</evidence>
<dbReference type="InterPro" id="IPR035901">
    <property type="entry name" value="GIY-YIG_endonuc_sf"/>
</dbReference>
<dbReference type="PROSITE" id="PS50164">
    <property type="entry name" value="GIY_YIG"/>
    <property type="match status" value="1"/>
</dbReference>
<gene>
    <name evidence="3" type="ORF">LA76x_3789</name>
</gene>
<keyword evidence="4" id="KW-1185">Reference proteome</keyword>
<organism evidence="3 4">
    <name type="scientific">Lysobacter antibioticus</name>
    <dbReference type="NCBI Taxonomy" id="84531"/>
    <lineage>
        <taxon>Bacteria</taxon>
        <taxon>Pseudomonadati</taxon>
        <taxon>Pseudomonadota</taxon>
        <taxon>Gammaproteobacteria</taxon>
        <taxon>Lysobacterales</taxon>
        <taxon>Lysobacteraceae</taxon>
        <taxon>Lysobacter</taxon>
    </lineage>
</organism>
<dbReference type="Proteomes" id="UP000060787">
    <property type="component" value="Chromosome"/>
</dbReference>
<sequence>MSAWYVYLIECRDGSLYTGIAVDVERRYAEHVAGKGARYTRSHPPARLLAQFPHPDRSSALRAEYAIKQLSPSAKRALCANMPAAAAATAPA</sequence>
<dbReference type="InterPro" id="IPR050190">
    <property type="entry name" value="UPF0213_domain"/>
</dbReference>
<dbReference type="RefSeq" id="WP_057918813.1">
    <property type="nucleotide sequence ID" value="NZ_CP011129.1"/>
</dbReference>
<dbReference type="Gene3D" id="3.40.1440.10">
    <property type="entry name" value="GIY-YIG endonuclease"/>
    <property type="match status" value="1"/>
</dbReference>
<name>A0A0S2FEE3_LYSAN</name>
<dbReference type="Pfam" id="PF01541">
    <property type="entry name" value="GIY-YIG"/>
    <property type="match status" value="1"/>
</dbReference>
<evidence type="ECO:0000256" key="1">
    <source>
        <dbReference type="ARBA" id="ARBA00007435"/>
    </source>
</evidence>
<dbReference type="PATRIC" id="fig|84531.8.peg.3806"/>
<dbReference type="PANTHER" id="PTHR34477">
    <property type="entry name" value="UPF0213 PROTEIN YHBQ"/>
    <property type="match status" value="1"/>
</dbReference>
<protein>
    <recommendedName>
        <fullName evidence="2">GIY-YIG domain-containing protein</fullName>
    </recommendedName>
</protein>
<proteinExistence type="inferred from homology"/>
<dbReference type="STRING" id="84531.LA76x_3789"/>
<dbReference type="EMBL" id="CP011129">
    <property type="protein sequence ID" value="ALN81911.1"/>
    <property type="molecule type" value="Genomic_DNA"/>
</dbReference>
<dbReference type="CDD" id="cd10456">
    <property type="entry name" value="GIY-YIG_UPF0213"/>
    <property type="match status" value="1"/>
</dbReference>
<reference evidence="3 4" key="1">
    <citation type="journal article" date="2015" name="BMC Genomics">
        <title>Comparative genomics and metabolic profiling of the genus Lysobacter.</title>
        <authorList>
            <person name="de Bruijn I."/>
            <person name="Cheng X."/>
            <person name="de Jager V."/>
            <person name="Exposito R.G."/>
            <person name="Watrous J."/>
            <person name="Patel N."/>
            <person name="Postma J."/>
            <person name="Dorrestein P.C."/>
            <person name="Kobayashi D."/>
            <person name="Raaijmakers J.M."/>
        </authorList>
    </citation>
    <scope>NUCLEOTIDE SEQUENCE [LARGE SCALE GENOMIC DNA]</scope>
    <source>
        <strain evidence="3 4">76</strain>
    </source>
</reference>
<dbReference type="AlphaFoldDB" id="A0A0S2FEE3"/>
<dbReference type="InterPro" id="IPR000305">
    <property type="entry name" value="GIY-YIG_endonuc"/>
</dbReference>
<accession>A0A0S2FEE3</accession>
<dbReference type="eggNOG" id="COG2827">
    <property type="taxonomic scope" value="Bacteria"/>
</dbReference>
<feature type="domain" description="GIY-YIG" evidence="2">
    <location>
        <begin position="2"/>
        <end position="77"/>
    </location>
</feature>